<keyword evidence="2" id="KW-1185">Reference proteome</keyword>
<dbReference type="InterPro" id="IPR028960">
    <property type="entry name" value="Imm27"/>
</dbReference>
<evidence type="ECO:0000313" key="2">
    <source>
        <dbReference type="Proteomes" id="UP001595617"/>
    </source>
</evidence>
<reference evidence="2" key="1">
    <citation type="journal article" date="2019" name="Int. J. Syst. Evol. Microbiol.">
        <title>The Global Catalogue of Microorganisms (GCM) 10K type strain sequencing project: providing services to taxonomists for standard genome sequencing and annotation.</title>
        <authorList>
            <consortium name="The Broad Institute Genomics Platform"/>
            <consortium name="The Broad Institute Genome Sequencing Center for Infectious Disease"/>
            <person name="Wu L."/>
            <person name="Ma J."/>
        </authorList>
    </citation>
    <scope>NUCLEOTIDE SEQUENCE [LARGE SCALE GENOMIC DNA]</scope>
    <source>
        <strain evidence="2">IBRC 10765</strain>
    </source>
</reference>
<proteinExistence type="predicted"/>
<dbReference type="RefSeq" id="WP_380692950.1">
    <property type="nucleotide sequence ID" value="NZ_JBHRYR010000002.1"/>
</dbReference>
<dbReference type="EMBL" id="JBHRYR010000002">
    <property type="protein sequence ID" value="MFC3851677.1"/>
    <property type="molecule type" value="Genomic_DNA"/>
</dbReference>
<name>A0ABV7ZWY3_9GAMM</name>
<protein>
    <submittedName>
        <fullName evidence="1">Imm27 family immunity protein</fullName>
    </submittedName>
</protein>
<organism evidence="1 2">
    <name type="scientific">Saccharospirillum mangrovi</name>
    <dbReference type="NCBI Taxonomy" id="2161747"/>
    <lineage>
        <taxon>Bacteria</taxon>
        <taxon>Pseudomonadati</taxon>
        <taxon>Pseudomonadota</taxon>
        <taxon>Gammaproteobacteria</taxon>
        <taxon>Oceanospirillales</taxon>
        <taxon>Saccharospirillaceae</taxon>
        <taxon>Saccharospirillum</taxon>
    </lineage>
</organism>
<sequence>MSKKLSTDETSLIGSWVEKRGTLKQDAVCERIQWLIDSYFKQVAVDGDNWSALYINPDDGSYWELTYPYSHMHGGGPPTLQRITKDHAKKRYVIGSG</sequence>
<gene>
    <name evidence="1" type="ORF">ACFOOG_02425</name>
</gene>
<evidence type="ECO:0000313" key="1">
    <source>
        <dbReference type="EMBL" id="MFC3851677.1"/>
    </source>
</evidence>
<dbReference type="Pfam" id="PF15590">
    <property type="entry name" value="Imm27"/>
    <property type="match status" value="1"/>
</dbReference>
<comment type="caution">
    <text evidence="1">The sequence shown here is derived from an EMBL/GenBank/DDBJ whole genome shotgun (WGS) entry which is preliminary data.</text>
</comment>
<accession>A0ABV7ZWY3</accession>
<dbReference type="Proteomes" id="UP001595617">
    <property type="component" value="Unassembled WGS sequence"/>
</dbReference>